<comment type="caution">
    <text evidence="2">The sequence shown here is derived from an EMBL/GenBank/DDBJ whole genome shotgun (WGS) entry which is preliminary data.</text>
</comment>
<feature type="region of interest" description="Disordered" evidence="1">
    <location>
        <begin position="809"/>
        <end position="831"/>
    </location>
</feature>
<protein>
    <submittedName>
        <fullName evidence="2">Uncharacterized protein</fullName>
    </submittedName>
</protein>
<organism evidence="2 3">
    <name type="scientific">Enterococcus cecorum</name>
    <dbReference type="NCBI Taxonomy" id="44008"/>
    <lineage>
        <taxon>Bacteria</taxon>
        <taxon>Bacillati</taxon>
        <taxon>Bacillota</taxon>
        <taxon>Bacilli</taxon>
        <taxon>Lactobacillales</taxon>
        <taxon>Enterococcaceae</taxon>
        <taxon>Enterococcus</taxon>
    </lineage>
</organism>
<dbReference type="Pfam" id="PF18555">
    <property type="entry name" value="MobL"/>
    <property type="match status" value="1"/>
</dbReference>
<evidence type="ECO:0000313" key="2">
    <source>
        <dbReference type="EMBL" id="OUQ10085.1"/>
    </source>
</evidence>
<dbReference type="RefSeq" id="WP_087215214.1">
    <property type="nucleotide sequence ID" value="NZ_NFLC01000013.1"/>
</dbReference>
<sequence>MATKQGKTVPSIVFILEYTLPQSGKTLTFKEYIDYMQRKEATSMESEQTDSTEIEKLNIEVTEDDYQGYLKRRELYFDGREELLKSDDVDDAFLNTIAELVPEQTFSFKEYVEYMNRTYATKMSEEEEITDERTPLFNETYNNAPKSEVQKIKRKLDQAYQNGSPMWKGVLSFDNDFLAKEGLYDKEKQTVNQDLLKEAVRSAMPDILGREGIQESAFWWGDIHHNTDNIHIHIGISEIESNRSKVFYAPRQQWEYKGHFSQKTIKAMKSKVYNQLLSADHKTRLVLEQQKIANLRTDLLSRSTQKDLLENPKNQLAQFYLQQVYDHLPENTKWRYGSNAVNMQQSKFFLKKFMENYFKNDGKDLYTQFQEANINLLKEYENAYQAVEKNRAYEKMRKVAGKEIHTTAFTKGSQLSVALEKRMKELEERIGNQILRYLRDHPPKAESNIANFSKGNQERILAVFPDAVAVHQKKSWEKLGYRIKPDAKPVPLLLNVGKDENGMPIFEEVDYYELSQVQLVAPKRPSASQILQMDEEDIIDYIEFLKKFNPEDEGIKVELGAYKYALKLKGLGQQEKLLQQGISNLSKVKPLASDQGFVSWKTKEFQERLTLIRLQKVPNFTLNEQQIAQKHELSQKYKSVVQIPINEVTQKYLQQRLIELNQEEKLAEQVQDEAVFQLLLPAMEKNSYLEFIDLQKQILKIKGRICDNNDTLKVIDDSKLRAENGRLFNELKKLYAKIEGREFEEQFQGGRFFHREARMGVNHSYSREELVQSITNKKLPTKLSSNYLRGLVHALNAGKNRNYEALMAKVRSDKREEEEEKREERREGRSR</sequence>
<reference evidence="3" key="1">
    <citation type="submission" date="2017-04" db="EMBL/GenBank/DDBJ databases">
        <title>Function of individual gut microbiota members based on whole genome sequencing of pure cultures obtained from chicken caecum.</title>
        <authorList>
            <person name="Medvecky M."/>
            <person name="Cejkova D."/>
            <person name="Polansky O."/>
            <person name="Karasova D."/>
            <person name="Kubasova T."/>
            <person name="Cizek A."/>
            <person name="Rychlik I."/>
        </authorList>
    </citation>
    <scope>NUCLEOTIDE SEQUENCE [LARGE SCALE GENOMIC DNA]</scope>
    <source>
        <strain evidence="3">An144</strain>
    </source>
</reference>
<dbReference type="InterPro" id="IPR041073">
    <property type="entry name" value="MobL"/>
</dbReference>
<dbReference type="Proteomes" id="UP000196074">
    <property type="component" value="Unassembled WGS sequence"/>
</dbReference>
<accession>A0A1Y4QXM9</accession>
<gene>
    <name evidence="2" type="ORF">B5E88_07765</name>
</gene>
<evidence type="ECO:0000313" key="3">
    <source>
        <dbReference type="Proteomes" id="UP000196074"/>
    </source>
</evidence>
<dbReference type="AlphaFoldDB" id="A0A1Y4QXM9"/>
<proteinExistence type="predicted"/>
<feature type="compositionally biased region" description="Basic and acidic residues" evidence="1">
    <location>
        <begin position="822"/>
        <end position="831"/>
    </location>
</feature>
<name>A0A1Y4QXM9_9ENTE</name>
<dbReference type="NCBIfam" id="NF041498">
    <property type="entry name" value="MobP2"/>
    <property type="match status" value="1"/>
</dbReference>
<evidence type="ECO:0000256" key="1">
    <source>
        <dbReference type="SAM" id="MobiDB-lite"/>
    </source>
</evidence>
<dbReference type="InterPro" id="IPR048101">
    <property type="entry name" value="MobP2"/>
</dbReference>
<dbReference type="EMBL" id="NFLC01000013">
    <property type="protein sequence ID" value="OUQ10085.1"/>
    <property type="molecule type" value="Genomic_DNA"/>
</dbReference>